<keyword evidence="1" id="KW-0472">Membrane</keyword>
<protein>
    <submittedName>
        <fullName evidence="2">DUF3137 domain-containing protein</fullName>
    </submittedName>
</protein>
<keyword evidence="3" id="KW-1185">Reference proteome</keyword>
<feature type="transmembrane region" description="Helical" evidence="1">
    <location>
        <begin position="70"/>
        <end position="89"/>
    </location>
</feature>
<dbReference type="RefSeq" id="WP_316974917.1">
    <property type="nucleotide sequence ID" value="NZ_JAWIIJ010000015.1"/>
</dbReference>
<comment type="caution">
    <text evidence="2">The sequence shown here is derived from an EMBL/GenBank/DDBJ whole genome shotgun (WGS) entry which is preliminary data.</text>
</comment>
<gene>
    <name evidence="2" type="ORF">RYS15_17655</name>
</gene>
<name>A0ABU3W1U3_9GAMM</name>
<proteinExistence type="predicted"/>
<organism evidence="2 3">
    <name type="scientific">Marinobacter xestospongiae</name>
    <dbReference type="NCBI Taxonomy" id="994319"/>
    <lineage>
        <taxon>Bacteria</taxon>
        <taxon>Pseudomonadati</taxon>
        <taxon>Pseudomonadota</taxon>
        <taxon>Gammaproteobacteria</taxon>
        <taxon>Pseudomonadales</taxon>
        <taxon>Marinobacteraceae</taxon>
        <taxon>Marinobacter</taxon>
    </lineage>
</organism>
<evidence type="ECO:0000313" key="3">
    <source>
        <dbReference type="Proteomes" id="UP001269819"/>
    </source>
</evidence>
<dbReference type="Pfam" id="PF11335">
    <property type="entry name" value="DUF3137"/>
    <property type="match status" value="1"/>
</dbReference>
<accession>A0ABU3W1U3</accession>
<dbReference type="Proteomes" id="UP001269819">
    <property type="component" value="Unassembled WGS sequence"/>
</dbReference>
<feature type="transmembrane region" description="Helical" evidence="1">
    <location>
        <begin position="95"/>
        <end position="112"/>
    </location>
</feature>
<sequence length="352" mass="40184">MRQFLNTFFQAKEAVQQLARPSTGSAGQGAPRPLSEEFRQLLETRVVPLLAPLENFRLHKLGQKSWRKTWFLRLGWLLYLPALALDIVMLEDGELTMYTLLVLLAAVIWVFYPEIQYVRHYKQKLMPVLVQAFGDYHYSEDGCVDLDALKSFEILPVYSSKSSEDYIRGSVEEVGFEFCELKLERRANRNRTNVHRGAILVMTMPFEFPAVTVVQPDFGRVGNLLAGSGGRERVTLAHPEFGQRYDVTADDPEYARHLLTPAMAERIIELDDLFRARAQGSGLSCEFRGNRVVFLLSYFGDLLDTIDIDVSAYDLEHMPLIEQELAMVTGMVRQLKLDWLASRHTGAWRASS</sequence>
<evidence type="ECO:0000313" key="2">
    <source>
        <dbReference type="EMBL" id="MDV2080513.1"/>
    </source>
</evidence>
<keyword evidence="1" id="KW-1133">Transmembrane helix</keyword>
<evidence type="ECO:0000256" key="1">
    <source>
        <dbReference type="SAM" id="Phobius"/>
    </source>
</evidence>
<dbReference type="EMBL" id="JAWIIJ010000015">
    <property type="protein sequence ID" value="MDV2080513.1"/>
    <property type="molecule type" value="Genomic_DNA"/>
</dbReference>
<keyword evidence="1" id="KW-0812">Transmembrane</keyword>
<dbReference type="InterPro" id="IPR021484">
    <property type="entry name" value="DUF3137"/>
</dbReference>
<reference evidence="2 3" key="1">
    <citation type="submission" date="2023-10" db="EMBL/GenBank/DDBJ databases">
        <title>Characteristics and mechanism of a salt-tolerant marine origin heterotrophic nitrifying- aerobic denitrifying bacteria Marinobacter xestospongiae HN1.</title>
        <authorList>
            <person name="Qi R."/>
        </authorList>
    </citation>
    <scope>NUCLEOTIDE SEQUENCE [LARGE SCALE GENOMIC DNA]</scope>
    <source>
        <strain evidence="2 3">HN1</strain>
    </source>
</reference>